<name>A0AA35S9Q4_GEOBA</name>
<dbReference type="EMBL" id="CASHTH010002097">
    <property type="protein sequence ID" value="CAI8024812.1"/>
    <property type="molecule type" value="Genomic_DNA"/>
</dbReference>
<protein>
    <submittedName>
        <fullName evidence="1">Uncharacterized protein</fullName>
    </submittedName>
</protein>
<comment type="caution">
    <text evidence="1">The sequence shown here is derived from an EMBL/GenBank/DDBJ whole genome shotgun (WGS) entry which is preliminary data.</text>
</comment>
<dbReference type="Proteomes" id="UP001174909">
    <property type="component" value="Unassembled WGS sequence"/>
</dbReference>
<sequence>MESCALTARYAALTSRANPNLGRSRSPTMFNFSTNRNLVHLNGLKQMVVRYSRRLANVGILNKSSNSS</sequence>
<gene>
    <name evidence="1" type="ORF">GBAR_LOCUS14379</name>
</gene>
<proteinExistence type="predicted"/>
<evidence type="ECO:0000313" key="2">
    <source>
        <dbReference type="Proteomes" id="UP001174909"/>
    </source>
</evidence>
<accession>A0AA35S9Q4</accession>
<organism evidence="1 2">
    <name type="scientific">Geodia barretti</name>
    <name type="common">Barrett's horny sponge</name>
    <dbReference type="NCBI Taxonomy" id="519541"/>
    <lineage>
        <taxon>Eukaryota</taxon>
        <taxon>Metazoa</taxon>
        <taxon>Porifera</taxon>
        <taxon>Demospongiae</taxon>
        <taxon>Heteroscleromorpha</taxon>
        <taxon>Tetractinellida</taxon>
        <taxon>Astrophorina</taxon>
        <taxon>Geodiidae</taxon>
        <taxon>Geodia</taxon>
    </lineage>
</organism>
<dbReference type="AlphaFoldDB" id="A0AA35S9Q4"/>
<reference evidence="1" key="1">
    <citation type="submission" date="2023-03" db="EMBL/GenBank/DDBJ databases">
        <authorList>
            <person name="Steffen K."/>
            <person name="Cardenas P."/>
        </authorList>
    </citation>
    <scope>NUCLEOTIDE SEQUENCE</scope>
</reference>
<keyword evidence="2" id="KW-1185">Reference proteome</keyword>
<evidence type="ECO:0000313" key="1">
    <source>
        <dbReference type="EMBL" id="CAI8024812.1"/>
    </source>
</evidence>